<proteinExistence type="predicted"/>
<sequence length="365" mass="40717">MIRITSGHTAATTLPCLHTTPPMPPKSKLAGSTQKAYNVPSWRISQYTSSSSSIFTSKRNSSSTASTSSPAYMPPQIQPSQFGIITGLHYEPLHQVWAKQGKPQDMGKDCSSKTSIQCLSSGSKPEKRTRSASSFSNTRKNIHKSLQSNSCSSLKGSPQTFRPRKRAKRIVLSSPDASEDEHHSNLPTVATPHSFSPNFLFYLIQTFVELYLNTFDHARPQLLHAYTLFSTLTLSTISRTALPDTILQGSQNILDKLSNLAPRFDFEVCPDDGALLALKYQEVPGGEEKCVRVVFNSVLRIFQKVWIKLEESEEKSVGGKMYKGRGDCKQEFLLCLNKAYRKGEQGQAQWPFLIQDHKMVLILEP</sequence>
<name>A0A8K0UTC4_9AGAR</name>
<organism evidence="2 3">
    <name type="scientific">Cristinia sonorae</name>
    <dbReference type="NCBI Taxonomy" id="1940300"/>
    <lineage>
        <taxon>Eukaryota</taxon>
        <taxon>Fungi</taxon>
        <taxon>Dikarya</taxon>
        <taxon>Basidiomycota</taxon>
        <taxon>Agaricomycotina</taxon>
        <taxon>Agaricomycetes</taxon>
        <taxon>Agaricomycetidae</taxon>
        <taxon>Agaricales</taxon>
        <taxon>Pleurotineae</taxon>
        <taxon>Stephanosporaceae</taxon>
        <taxon>Cristinia</taxon>
    </lineage>
</organism>
<evidence type="ECO:0000313" key="3">
    <source>
        <dbReference type="Proteomes" id="UP000813824"/>
    </source>
</evidence>
<comment type="caution">
    <text evidence="2">The sequence shown here is derived from an EMBL/GenBank/DDBJ whole genome shotgun (WGS) entry which is preliminary data.</text>
</comment>
<feature type="region of interest" description="Disordered" evidence="1">
    <location>
        <begin position="53"/>
        <end position="77"/>
    </location>
</feature>
<dbReference type="EMBL" id="JAEVFJ010000006">
    <property type="protein sequence ID" value="KAH8103914.1"/>
    <property type="molecule type" value="Genomic_DNA"/>
</dbReference>
<dbReference type="InterPro" id="IPR032710">
    <property type="entry name" value="NTF2-like_dom_sf"/>
</dbReference>
<feature type="region of interest" description="Disordered" evidence="1">
    <location>
        <begin position="102"/>
        <end position="167"/>
    </location>
</feature>
<dbReference type="SUPFAM" id="SSF54427">
    <property type="entry name" value="NTF2-like"/>
    <property type="match status" value="1"/>
</dbReference>
<feature type="compositionally biased region" description="Polar residues" evidence="1">
    <location>
        <begin position="112"/>
        <end position="123"/>
    </location>
</feature>
<dbReference type="Proteomes" id="UP000813824">
    <property type="component" value="Unassembled WGS sequence"/>
</dbReference>
<keyword evidence="3" id="KW-1185">Reference proteome</keyword>
<feature type="compositionally biased region" description="Low complexity" evidence="1">
    <location>
        <begin position="53"/>
        <end position="69"/>
    </location>
</feature>
<reference evidence="2" key="1">
    <citation type="journal article" date="2021" name="New Phytol.">
        <title>Evolutionary innovations through gain and loss of genes in the ectomycorrhizal Boletales.</title>
        <authorList>
            <person name="Wu G."/>
            <person name="Miyauchi S."/>
            <person name="Morin E."/>
            <person name="Kuo A."/>
            <person name="Drula E."/>
            <person name="Varga T."/>
            <person name="Kohler A."/>
            <person name="Feng B."/>
            <person name="Cao Y."/>
            <person name="Lipzen A."/>
            <person name="Daum C."/>
            <person name="Hundley H."/>
            <person name="Pangilinan J."/>
            <person name="Johnson J."/>
            <person name="Barry K."/>
            <person name="LaButti K."/>
            <person name="Ng V."/>
            <person name="Ahrendt S."/>
            <person name="Min B."/>
            <person name="Choi I.G."/>
            <person name="Park H."/>
            <person name="Plett J.M."/>
            <person name="Magnuson J."/>
            <person name="Spatafora J.W."/>
            <person name="Nagy L.G."/>
            <person name="Henrissat B."/>
            <person name="Grigoriev I.V."/>
            <person name="Yang Z.L."/>
            <person name="Xu J."/>
            <person name="Martin F.M."/>
        </authorList>
    </citation>
    <scope>NUCLEOTIDE SEQUENCE</scope>
    <source>
        <strain evidence="2">KKN 215</strain>
    </source>
</reference>
<protein>
    <submittedName>
        <fullName evidence="2">Uncharacterized protein</fullName>
    </submittedName>
</protein>
<evidence type="ECO:0000256" key="1">
    <source>
        <dbReference type="SAM" id="MobiDB-lite"/>
    </source>
</evidence>
<feature type="region of interest" description="Disordered" evidence="1">
    <location>
        <begin position="13"/>
        <end position="34"/>
    </location>
</feature>
<accession>A0A8K0UTC4</accession>
<gene>
    <name evidence="2" type="ORF">BXZ70DRAFT_671525</name>
</gene>
<dbReference type="AlphaFoldDB" id="A0A8K0UTC4"/>
<evidence type="ECO:0000313" key="2">
    <source>
        <dbReference type="EMBL" id="KAH8103914.1"/>
    </source>
</evidence>
<feature type="compositionally biased region" description="Polar residues" evidence="1">
    <location>
        <begin position="131"/>
        <end position="160"/>
    </location>
</feature>